<dbReference type="AlphaFoldDB" id="A0A930EFG3"/>
<dbReference type="EMBL" id="JABZQH010000364">
    <property type="protein sequence ID" value="MBF1352983.1"/>
    <property type="molecule type" value="Genomic_DNA"/>
</dbReference>
<evidence type="ECO:0000313" key="1">
    <source>
        <dbReference type="EMBL" id="MBF1352983.1"/>
    </source>
</evidence>
<comment type="caution">
    <text evidence="1">The sequence shown here is derived from an EMBL/GenBank/DDBJ whole genome shotgun (WGS) entry which is preliminary data.</text>
</comment>
<reference evidence="1" key="1">
    <citation type="submission" date="2020-04" db="EMBL/GenBank/DDBJ databases">
        <title>Deep metagenomics examines the oral microbiome during advanced dental caries in children, revealing novel taxa and co-occurrences with host molecules.</title>
        <authorList>
            <person name="Baker J.L."/>
            <person name="Morton J.T."/>
            <person name="Dinis M."/>
            <person name="Alvarez R."/>
            <person name="Tran N.C."/>
            <person name="Knight R."/>
            <person name="Edlund A."/>
        </authorList>
    </citation>
    <scope>NUCLEOTIDE SEQUENCE</scope>
    <source>
        <strain evidence="1">JCVI_24_bin.8</strain>
    </source>
</reference>
<sequence length="93" mass="10505">MFVGAVSDNFDERIEQKIFHAEIVVDSAKVSAEMKAYQPIPIIAEFTNEDGSDNLKETIEANYKCVKQDILTLVASEFERIKNDPNLKGLIKE</sequence>
<protein>
    <submittedName>
        <fullName evidence="1">Conjugal transfer protein TraG</fullName>
    </submittedName>
</protein>
<gene>
    <name evidence="1" type="ORF">HXM71_07735</name>
</gene>
<organism evidence="1 2">
    <name type="scientific">Mogibacterium diversum</name>
    <dbReference type="NCBI Taxonomy" id="114527"/>
    <lineage>
        <taxon>Bacteria</taxon>
        <taxon>Bacillati</taxon>
        <taxon>Bacillota</taxon>
        <taxon>Clostridia</taxon>
        <taxon>Peptostreptococcales</taxon>
        <taxon>Anaerovoracaceae</taxon>
        <taxon>Mogibacterium</taxon>
    </lineage>
</organism>
<evidence type="ECO:0000313" key="2">
    <source>
        <dbReference type="Proteomes" id="UP000722050"/>
    </source>
</evidence>
<proteinExistence type="predicted"/>
<accession>A0A930EFG3</accession>
<name>A0A930EFG3_9FIRM</name>
<dbReference type="Proteomes" id="UP000722050">
    <property type="component" value="Unassembled WGS sequence"/>
</dbReference>